<dbReference type="Gene3D" id="3.40.50.2000">
    <property type="entry name" value="Glycogen Phosphorylase B"/>
    <property type="match status" value="2"/>
</dbReference>
<dbReference type="AlphaFoldDB" id="A0A6M5YGI4"/>
<dbReference type="Proteomes" id="UP000503447">
    <property type="component" value="Chromosome"/>
</dbReference>
<dbReference type="EMBL" id="CP053452">
    <property type="protein sequence ID" value="QJW92704.1"/>
    <property type="molecule type" value="Genomic_DNA"/>
</dbReference>
<gene>
    <name evidence="2" type="ORF">FTUN_0201</name>
</gene>
<keyword evidence="3" id="KW-1185">Reference proteome</keyword>
<dbReference type="PANTHER" id="PTHR12526">
    <property type="entry name" value="GLYCOSYLTRANSFERASE"/>
    <property type="match status" value="1"/>
</dbReference>
<feature type="domain" description="Glycosyl transferase family 1" evidence="1">
    <location>
        <begin position="222"/>
        <end position="380"/>
    </location>
</feature>
<dbReference type="Pfam" id="PF00534">
    <property type="entry name" value="Glycos_transf_1"/>
    <property type="match status" value="1"/>
</dbReference>
<dbReference type="InterPro" id="IPR001296">
    <property type="entry name" value="Glyco_trans_1"/>
</dbReference>
<dbReference type="GO" id="GO:0016757">
    <property type="term" value="F:glycosyltransferase activity"/>
    <property type="evidence" value="ECO:0007669"/>
    <property type="project" value="InterPro"/>
</dbReference>
<dbReference type="CDD" id="cd03801">
    <property type="entry name" value="GT4_PimA-like"/>
    <property type="match status" value="1"/>
</dbReference>
<dbReference type="NCBIfam" id="NF041876">
    <property type="entry name" value="EPS_EpsE"/>
    <property type="match status" value="1"/>
</dbReference>
<name>A0A6M5YGI4_9BACT</name>
<accession>A0A6M5YGI4</accession>
<organism evidence="2 3">
    <name type="scientific">Frigoriglobus tundricola</name>
    <dbReference type="NCBI Taxonomy" id="2774151"/>
    <lineage>
        <taxon>Bacteria</taxon>
        <taxon>Pseudomonadati</taxon>
        <taxon>Planctomycetota</taxon>
        <taxon>Planctomycetia</taxon>
        <taxon>Gemmatales</taxon>
        <taxon>Gemmataceae</taxon>
        <taxon>Frigoriglobus</taxon>
    </lineage>
</organism>
<reference evidence="3" key="1">
    <citation type="submission" date="2020-05" db="EMBL/GenBank/DDBJ databases">
        <title>Frigoriglobus tundricola gen. nov., sp. nov., a psychrotolerant cellulolytic planctomycete of the family Gemmataceae with two divergent copies of 16S rRNA gene.</title>
        <authorList>
            <person name="Kulichevskaya I.S."/>
            <person name="Ivanova A.A."/>
            <person name="Naumoff D.G."/>
            <person name="Beletsky A.V."/>
            <person name="Rijpstra W.I.C."/>
            <person name="Sinninghe Damste J.S."/>
            <person name="Mardanov A.V."/>
            <person name="Ravin N.V."/>
            <person name="Dedysh S.N."/>
        </authorList>
    </citation>
    <scope>NUCLEOTIDE SEQUENCE [LARGE SCALE GENOMIC DNA]</scope>
    <source>
        <strain evidence="3">PL17</strain>
    </source>
</reference>
<keyword evidence="2" id="KW-0808">Transferase</keyword>
<dbReference type="KEGG" id="ftj:FTUN_0201"/>
<evidence type="ECO:0000259" key="1">
    <source>
        <dbReference type="Pfam" id="PF00534"/>
    </source>
</evidence>
<protein>
    <submittedName>
        <fullName evidence="2">GT4 family glycosyltransferase</fullName>
    </submittedName>
</protein>
<evidence type="ECO:0000313" key="3">
    <source>
        <dbReference type="Proteomes" id="UP000503447"/>
    </source>
</evidence>
<evidence type="ECO:0000313" key="2">
    <source>
        <dbReference type="EMBL" id="QJW92704.1"/>
    </source>
</evidence>
<sequence>MQHATPEVDRLGYLVPEFPSQTHTFFWREVQALRQAGVAVSVVSTRRPDASACRHPFAEPARQETHYLFPPNPRALGRLLLHPLRTLRACAYVLGLSESSWKKRLRYLGLVPCAADLVGHARRNNYRHIHVHSCSDAAHLAALAEILGGPSYSLTLHGDLPVYGVDHASKMKRAVLVGCVTSPLQQQVVQKVGLPLDRAPVAWMGVNTDDYRCDAPRTATGNTLVVVTVARLNPTKGHVYGLAAIRAAVDRGCDITYEIAGEGPHRAAIEAEIQKLGLTDRVTLRGTLGETEVLALLRRADVFLLPSFGLGEAAPVSVMEAMACELPVVASVIGGTPDMITSGEDGLLVPQRDVEGLTEALVRLAQNPELRLKLGRAARARAVAQFDYRQTTRVLLAAISSHLPAATK</sequence>
<proteinExistence type="predicted"/>
<dbReference type="SUPFAM" id="SSF53756">
    <property type="entry name" value="UDP-Glycosyltransferase/glycogen phosphorylase"/>
    <property type="match status" value="1"/>
</dbReference>
<dbReference type="RefSeq" id="WP_171469053.1">
    <property type="nucleotide sequence ID" value="NZ_CP053452.2"/>
</dbReference>